<dbReference type="InterPro" id="IPR003795">
    <property type="entry name" value="DUF192"/>
</dbReference>
<dbReference type="Proteomes" id="UP000019464">
    <property type="component" value="Unassembled WGS sequence"/>
</dbReference>
<dbReference type="STRING" id="1229521.D791_02115"/>
<protein>
    <submittedName>
        <fullName evidence="1">Putative ACR</fullName>
    </submittedName>
</protein>
<dbReference type="PANTHER" id="PTHR37953">
    <property type="entry name" value="UPF0127 PROTEIN MJ1496"/>
    <property type="match status" value="1"/>
</dbReference>
<reference evidence="2" key="1">
    <citation type="submission" date="2012-11" db="EMBL/GenBank/DDBJ databases">
        <authorList>
            <person name="Singh A."/>
            <person name="Pinnaka A.K."/>
            <person name="Vaidya B."/>
        </authorList>
    </citation>
    <scope>NUCLEOTIDE SEQUENCE [LARGE SCALE GENOMIC DNA]</scope>
    <source>
        <strain evidence="2">AK23</strain>
    </source>
</reference>
<dbReference type="PANTHER" id="PTHR37953:SF1">
    <property type="entry name" value="UPF0127 PROTEIN MJ1496"/>
    <property type="match status" value="1"/>
</dbReference>
<reference evidence="1 2" key="2">
    <citation type="journal article" date="2015" name="Syst. Appl. Microbiol.">
        <title>Nitrincola nitratireducens sp. nov. isolated from a haloalkaline crater lake.</title>
        <authorList>
            <person name="Singh A."/>
            <person name="Vaidya B."/>
            <person name="Tanuku N.R."/>
            <person name="Pinnaka A.K."/>
        </authorList>
    </citation>
    <scope>NUCLEOTIDE SEQUENCE [LARGE SCALE GENOMIC DNA]</scope>
    <source>
        <strain evidence="1 2">AK23</strain>
    </source>
</reference>
<name>W9V4G5_9GAMM</name>
<evidence type="ECO:0000313" key="2">
    <source>
        <dbReference type="Proteomes" id="UP000019464"/>
    </source>
</evidence>
<gene>
    <name evidence="1" type="ORF">D791_02115</name>
</gene>
<evidence type="ECO:0000313" key="1">
    <source>
        <dbReference type="EMBL" id="EXJ11017.1"/>
    </source>
</evidence>
<dbReference type="EMBL" id="AONB01000009">
    <property type="protein sequence ID" value="EXJ11017.1"/>
    <property type="molecule type" value="Genomic_DNA"/>
</dbReference>
<dbReference type="AlphaFoldDB" id="W9V4G5"/>
<proteinExistence type="predicted"/>
<dbReference type="Gene3D" id="2.60.120.1140">
    <property type="entry name" value="Protein of unknown function DUF192"/>
    <property type="match status" value="1"/>
</dbReference>
<organism evidence="1 2">
    <name type="scientific">Nitrincola nitratireducens</name>
    <dbReference type="NCBI Taxonomy" id="1229521"/>
    <lineage>
        <taxon>Bacteria</taxon>
        <taxon>Pseudomonadati</taxon>
        <taxon>Pseudomonadota</taxon>
        <taxon>Gammaproteobacteria</taxon>
        <taxon>Oceanospirillales</taxon>
        <taxon>Oceanospirillaceae</taxon>
        <taxon>Nitrincola</taxon>
    </lineage>
</organism>
<dbReference type="RefSeq" id="WP_051514398.1">
    <property type="nucleotide sequence ID" value="NZ_AONB01000009.1"/>
</dbReference>
<sequence length="101" mass="11870">MWREHLDEDAGMLFVFNNAEPLCFWMRNTLVPLSIGFFDAEFVLMQVTDMHPLSDQIHCSDRPAQYALEVNQGWFERQQIRAQDQPRGRIILDQDSSPDKD</sequence>
<dbReference type="OrthoDB" id="5526466at2"/>
<dbReference type="InterPro" id="IPR038695">
    <property type="entry name" value="Saro_0823-like_sf"/>
</dbReference>
<dbReference type="Pfam" id="PF02643">
    <property type="entry name" value="DUF192"/>
    <property type="match status" value="1"/>
</dbReference>
<keyword evidence="2" id="KW-1185">Reference proteome</keyword>
<accession>W9V4G5</accession>
<comment type="caution">
    <text evidence="1">The sequence shown here is derived from an EMBL/GenBank/DDBJ whole genome shotgun (WGS) entry which is preliminary data.</text>
</comment>